<organism evidence="2 3">
    <name type="scientific">Streptomyces albus</name>
    <dbReference type="NCBI Taxonomy" id="1888"/>
    <lineage>
        <taxon>Bacteria</taxon>
        <taxon>Bacillati</taxon>
        <taxon>Actinomycetota</taxon>
        <taxon>Actinomycetes</taxon>
        <taxon>Kitasatosporales</taxon>
        <taxon>Streptomycetaceae</taxon>
        <taxon>Streptomyces</taxon>
    </lineage>
</organism>
<sequence length="55" mass="5938">MMPFTYSITNGIGIGFIAFSVLRLAAGRGREVPVAMYVVSAVFVFYYAMPALGLT</sequence>
<keyword evidence="1" id="KW-0472">Membrane</keyword>
<dbReference type="EMBL" id="RCIY01000102">
    <property type="protein sequence ID" value="TGG76858.1"/>
    <property type="molecule type" value="Genomic_DNA"/>
</dbReference>
<feature type="non-terminal residue" evidence="2">
    <location>
        <position position="1"/>
    </location>
</feature>
<comment type="caution">
    <text evidence="2">The sequence shown here is derived from an EMBL/GenBank/DDBJ whole genome shotgun (WGS) entry which is preliminary data.</text>
</comment>
<name>A0A8H1QKK5_9ACTN</name>
<dbReference type="Proteomes" id="UP000298111">
    <property type="component" value="Unassembled WGS sequence"/>
</dbReference>
<feature type="transmembrane region" description="Helical" evidence="1">
    <location>
        <begin position="6"/>
        <end position="25"/>
    </location>
</feature>
<reference evidence="2 3" key="1">
    <citation type="submission" date="2018-10" db="EMBL/GenBank/DDBJ databases">
        <title>Isolation of pseudouridimycin from Streptomyces albus DSM 40763.</title>
        <authorList>
            <person name="Rosenqvist P."/>
            <person name="Metsae-Ketelae M."/>
            <person name="Virta P."/>
        </authorList>
    </citation>
    <scope>NUCLEOTIDE SEQUENCE [LARGE SCALE GENOMIC DNA]</scope>
    <source>
        <strain evidence="2 3">DSM 40763</strain>
    </source>
</reference>
<dbReference type="AlphaFoldDB" id="A0A8H1QKK5"/>
<gene>
    <name evidence="2" type="ORF">D8771_28495</name>
</gene>
<proteinExistence type="predicted"/>
<evidence type="ECO:0000313" key="3">
    <source>
        <dbReference type="Proteomes" id="UP000298111"/>
    </source>
</evidence>
<feature type="transmembrane region" description="Helical" evidence="1">
    <location>
        <begin position="32"/>
        <end position="49"/>
    </location>
</feature>
<keyword evidence="1" id="KW-1133">Transmembrane helix</keyword>
<evidence type="ECO:0000256" key="1">
    <source>
        <dbReference type="SAM" id="Phobius"/>
    </source>
</evidence>
<accession>A0A8H1QKK5</accession>
<keyword evidence="1" id="KW-0812">Transmembrane</keyword>
<evidence type="ECO:0000313" key="2">
    <source>
        <dbReference type="EMBL" id="TGG76858.1"/>
    </source>
</evidence>
<protein>
    <submittedName>
        <fullName evidence="2">NCS2 family permease</fullName>
    </submittedName>
</protein>